<dbReference type="RefSeq" id="WP_080022643.1">
    <property type="nucleotide sequence ID" value="NZ_LTAY01000037.1"/>
</dbReference>
<organism evidence="1 2">
    <name type="scientific">Clostridium thermobutyricum DSM 4928</name>
    <dbReference type="NCBI Taxonomy" id="1121339"/>
    <lineage>
        <taxon>Bacteria</taxon>
        <taxon>Bacillati</taxon>
        <taxon>Bacillota</taxon>
        <taxon>Clostridia</taxon>
        <taxon>Eubacteriales</taxon>
        <taxon>Clostridiaceae</taxon>
        <taxon>Clostridium</taxon>
    </lineage>
</organism>
<protein>
    <submittedName>
        <fullName evidence="1">Uncharacterized protein</fullName>
    </submittedName>
</protein>
<gene>
    <name evidence="1" type="ORF">CLTHE_14290</name>
</gene>
<dbReference type="AlphaFoldDB" id="A0A1V4SWY7"/>
<name>A0A1V4SWY7_9CLOT</name>
<evidence type="ECO:0000313" key="1">
    <source>
        <dbReference type="EMBL" id="OPX47858.1"/>
    </source>
</evidence>
<dbReference type="Proteomes" id="UP000191448">
    <property type="component" value="Unassembled WGS sequence"/>
</dbReference>
<reference evidence="1 2" key="1">
    <citation type="submission" date="2016-02" db="EMBL/GenBank/DDBJ databases">
        <title>Genome sequence of Clostridium thermobutyricum DSM 4928.</title>
        <authorList>
            <person name="Poehlein A."/>
            <person name="Daniel R."/>
        </authorList>
    </citation>
    <scope>NUCLEOTIDE SEQUENCE [LARGE SCALE GENOMIC DNA]</scope>
    <source>
        <strain evidence="1 2">DSM 4928</strain>
    </source>
</reference>
<evidence type="ECO:0000313" key="2">
    <source>
        <dbReference type="Proteomes" id="UP000191448"/>
    </source>
</evidence>
<comment type="caution">
    <text evidence="1">The sequence shown here is derived from an EMBL/GenBank/DDBJ whole genome shotgun (WGS) entry which is preliminary data.</text>
</comment>
<accession>A0A1V4SWY7</accession>
<sequence>MARIDISFKNTKRDRKLYNFLIEMEDRSHVLKEALREYFFEELKTENNSEKSKIKKKEIEKEIIDITDF</sequence>
<proteinExistence type="predicted"/>
<dbReference type="EMBL" id="LTAY01000037">
    <property type="protein sequence ID" value="OPX47858.1"/>
    <property type="molecule type" value="Genomic_DNA"/>
</dbReference>